<feature type="binding site" evidence="12">
    <location>
        <position position="443"/>
    </location>
    <ligand>
        <name>Ca(2+)</name>
        <dbReference type="ChEBI" id="CHEBI:29108"/>
        <label>2</label>
    </ligand>
</feature>
<evidence type="ECO:0000256" key="5">
    <source>
        <dbReference type="ARBA" id="ARBA00022559"/>
    </source>
</evidence>
<evidence type="ECO:0000313" key="15">
    <source>
        <dbReference type="EMBL" id="KAK4764885.1"/>
    </source>
</evidence>
<dbReference type="EC" id="1.11.1.7" evidence="4"/>
<feature type="binding site" evidence="12">
    <location>
        <position position="391"/>
    </location>
    <ligand>
        <name>Ca(2+)</name>
        <dbReference type="ChEBI" id="CHEBI:29108"/>
        <label>2</label>
    </ligand>
</feature>
<comment type="function">
    <text evidence="2">Removal of H(2)O(2), oxidation of toxic reductants, biosynthesis and degradation of lignin, suberization, auxin catabolism, response to environmental stresses such as wounding, pathogen attack and oxidative stress. These functions might be dependent on each isozyme/isoform in each plant tissue.</text>
</comment>
<evidence type="ECO:0000256" key="10">
    <source>
        <dbReference type="ARBA" id="ARBA00023157"/>
    </source>
</evidence>
<dbReference type="PRINTS" id="PR00458">
    <property type="entry name" value="PEROXIDASE"/>
</dbReference>
<evidence type="ECO:0000256" key="7">
    <source>
        <dbReference type="ARBA" id="ARBA00022723"/>
    </source>
</evidence>
<dbReference type="GO" id="GO:0140825">
    <property type="term" value="F:lactoperoxidase activity"/>
    <property type="evidence" value="ECO:0007669"/>
    <property type="project" value="UniProtKB-EC"/>
</dbReference>
<evidence type="ECO:0000256" key="1">
    <source>
        <dbReference type="ARBA" id="ARBA00000189"/>
    </source>
</evidence>
<evidence type="ECO:0000256" key="9">
    <source>
        <dbReference type="ARBA" id="ARBA00023004"/>
    </source>
</evidence>
<feature type="domain" description="Plant heme peroxidase family profile" evidence="14">
    <location>
        <begin position="325"/>
        <end position="527"/>
    </location>
</feature>
<accession>A0AAN7QH35</accession>
<feature type="binding site" evidence="12">
    <location>
        <position position="451"/>
    </location>
    <ligand>
        <name>Ca(2+)</name>
        <dbReference type="ChEBI" id="CHEBI:29108"/>
        <label>2</label>
    </ligand>
</feature>
<keyword evidence="16" id="KW-1185">Reference proteome</keyword>
<keyword evidence="10 13" id="KW-1015">Disulfide bond</keyword>
<dbReference type="PANTHER" id="PTHR31388">
    <property type="entry name" value="PEROXIDASE 72-RELATED"/>
    <property type="match status" value="1"/>
</dbReference>
<dbReference type="SUPFAM" id="SSF48113">
    <property type="entry name" value="Heme-dependent peroxidases"/>
    <property type="match status" value="1"/>
</dbReference>
<feature type="binding site" evidence="11">
    <location>
        <position position="360"/>
    </location>
    <ligand>
        <name>substrate</name>
    </ligand>
</feature>
<dbReference type="PRINTS" id="PR00461">
    <property type="entry name" value="PLPEROXIDASE"/>
</dbReference>
<dbReference type="InterPro" id="IPR000823">
    <property type="entry name" value="Peroxidase_pln"/>
</dbReference>
<evidence type="ECO:0000256" key="6">
    <source>
        <dbReference type="ARBA" id="ARBA00022617"/>
    </source>
</evidence>
<keyword evidence="12" id="KW-0106">Calcium</keyword>
<dbReference type="FunFam" id="1.10.420.10:FF:000001">
    <property type="entry name" value="Peroxidase"/>
    <property type="match status" value="1"/>
</dbReference>
<comment type="cofactor">
    <cofactor evidence="12">
        <name>heme b</name>
        <dbReference type="ChEBI" id="CHEBI:60344"/>
    </cofactor>
    <text evidence="12">Binds 1 heme b (iron(II)-protoporphyrin IX) group per subunit.</text>
</comment>
<evidence type="ECO:0000313" key="16">
    <source>
        <dbReference type="Proteomes" id="UP001346149"/>
    </source>
</evidence>
<dbReference type="AlphaFoldDB" id="A0AAN7QH35"/>
<comment type="catalytic activity">
    <reaction evidence="1">
        <text>2 a phenolic donor + H2O2 = 2 a phenolic radical donor + 2 H2O</text>
        <dbReference type="Rhea" id="RHEA:56136"/>
        <dbReference type="ChEBI" id="CHEBI:15377"/>
        <dbReference type="ChEBI" id="CHEBI:16240"/>
        <dbReference type="ChEBI" id="CHEBI:139520"/>
        <dbReference type="ChEBI" id="CHEBI:139521"/>
        <dbReference type="EC" id="1.11.1.7"/>
    </reaction>
</comment>
<dbReference type="InterPro" id="IPR010255">
    <property type="entry name" value="Haem_peroxidase_sf"/>
</dbReference>
<evidence type="ECO:0000256" key="2">
    <source>
        <dbReference type="ARBA" id="ARBA00002322"/>
    </source>
</evidence>
<dbReference type="InterPro" id="IPR002016">
    <property type="entry name" value="Haem_peroxidase"/>
</dbReference>
<evidence type="ECO:0000256" key="3">
    <source>
        <dbReference type="ARBA" id="ARBA00006873"/>
    </source>
</evidence>
<feature type="binding site" evidence="12">
    <location>
        <position position="446"/>
    </location>
    <ligand>
        <name>Ca(2+)</name>
        <dbReference type="ChEBI" id="CHEBI:29108"/>
        <label>2</label>
    </ligand>
</feature>
<keyword evidence="8" id="KW-0560">Oxidoreductase</keyword>
<dbReference type="GO" id="GO:0006979">
    <property type="term" value="P:response to oxidative stress"/>
    <property type="evidence" value="ECO:0007669"/>
    <property type="project" value="InterPro"/>
</dbReference>
<evidence type="ECO:0000256" key="11">
    <source>
        <dbReference type="PIRSR" id="PIRSR600823-2"/>
    </source>
</evidence>
<dbReference type="InterPro" id="IPR019793">
    <property type="entry name" value="Peroxidases_heam-ligand_BS"/>
</dbReference>
<dbReference type="Pfam" id="PF00141">
    <property type="entry name" value="peroxidase"/>
    <property type="match status" value="1"/>
</dbReference>
<sequence>MSTEALSGTGLALDAWLSRELESVHGVDEITQRGFIALSFVSIHIHPQYRSGAMDGALFKPRDRLWPKSNNQIPFPSLWFTPGSSIFLRRTDMEDVLTEIPLPSRILQEDLNNFVPHVPPLPSPFLPSLSDKSCNIYTLNDPDRSILLVSVQSSVAPERSRTFTAGSQLSGLGDSSLLKDLEYFPSWSKIDGLAAALLARCEMRNIKGILCTIQKKMAASLGLACSVFRFTALLVLVSYGIRLSAGSDPPLTLDYYAKSCPAVLEIVRLSISLLILASVDKIALYTLANTHVEELHLYKLSHGNSLQRHSHSGVIIGLYRFHDWSRKIVAFQVGGPYWHVPLGRKDSRTASYEFALTNLPTADESLPSMISKFLLQGLSVTDMVALAGAHTIGMARCQNFRSRIYGNYELTSSKTIPSEAHLKDLQSTCPAMGGGESNVASMDYVTPNLFDNSYYHLLIHGEGLLNSDQEMYSGLTAAQTKEIVKKYAADPIAFFVQFSESFVKMGNITNPESFVNGEVRRNCRFVNAGTQKDSAA</sequence>
<evidence type="ECO:0000256" key="13">
    <source>
        <dbReference type="PIRSR" id="PIRSR600823-5"/>
    </source>
</evidence>
<keyword evidence="9 12" id="KW-0408">Iron</keyword>
<name>A0AAN7QH35_TRANT</name>
<evidence type="ECO:0000256" key="12">
    <source>
        <dbReference type="PIRSR" id="PIRSR600823-3"/>
    </source>
</evidence>
<dbReference type="Proteomes" id="UP001346149">
    <property type="component" value="Unassembled WGS sequence"/>
</dbReference>
<comment type="similarity">
    <text evidence="3">Belongs to the peroxidase family. Ascorbate peroxidase subfamily.</text>
</comment>
<dbReference type="PROSITE" id="PS00435">
    <property type="entry name" value="PEROXIDASE_1"/>
    <property type="match status" value="1"/>
</dbReference>
<feature type="binding site" description="axial binding residue" evidence="12">
    <location>
        <position position="390"/>
    </location>
    <ligand>
        <name>heme b</name>
        <dbReference type="ChEBI" id="CHEBI:60344"/>
    </ligand>
    <ligandPart>
        <name>Fe</name>
        <dbReference type="ChEBI" id="CHEBI:18248"/>
    </ligandPart>
</feature>
<dbReference type="PROSITE" id="PS50873">
    <property type="entry name" value="PEROXIDASE_4"/>
    <property type="match status" value="1"/>
</dbReference>
<comment type="cofactor">
    <cofactor evidence="12">
        <name>Ca(2+)</name>
        <dbReference type="ChEBI" id="CHEBI:29108"/>
    </cofactor>
    <text evidence="12">Binds 2 calcium ions per subunit.</text>
</comment>
<dbReference type="PANTHER" id="PTHR31388:SF9">
    <property type="entry name" value="PEROXIDASE 11"/>
    <property type="match status" value="1"/>
</dbReference>
<reference evidence="15 16" key="1">
    <citation type="journal article" date="2023" name="Hortic Res">
        <title>Pangenome of water caltrop reveals structural variations and asymmetric subgenome divergence after allopolyploidization.</title>
        <authorList>
            <person name="Zhang X."/>
            <person name="Chen Y."/>
            <person name="Wang L."/>
            <person name="Yuan Y."/>
            <person name="Fang M."/>
            <person name="Shi L."/>
            <person name="Lu R."/>
            <person name="Comes H.P."/>
            <person name="Ma Y."/>
            <person name="Chen Y."/>
            <person name="Huang G."/>
            <person name="Zhou Y."/>
            <person name="Zheng Z."/>
            <person name="Qiu Y."/>
        </authorList>
    </citation>
    <scope>NUCLEOTIDE SEQUENCE [LARGE SCALE GENOMIC DNA]</scope>
    <source>
        <strain evidence="15">F231</strain>
    </source>
</reference>
<keyword evidence="6" id="KW-0349">Heme</keyword>
<dbReference type="GO" id="GO:0020037">
    <property type="term" value="F:heme binding"/>
    <property type="evidence" value="ECO:0007669"/>
    <property type="project" value="InterPro"/>
</dbReference>
<evidence type="ECO:0000256" key="8">
    <source>
        <dbReference type="ARBA" id="ARBA00023002"/>
    </source>
</evidence>
<keyword evidence="5" id="KW-0575">Peroxidase</keyword>
<protein>
    <recommendedName>
        <fullName evidence="4">peroxidase</fullName>
        <ecNumber evidence="4">1.11.1.7</ecNumber>
    </recommendedName>
</protein>
<evidence type="ECO:0000259" key="14">
    <source>
        <dbReference type="PROSITE" id="PS50873"/>
    </source>
</evidence>
<comment type="caution">
    <text evidence="15">The sequence shown here is derived from an EMBL/GenBank/DDBJ whole genome shotgun (WGS) entry which is preliminary data.</text>
</comment>
<dbReference type="EMBL" id="JAXQNO010000023">
    <property type="protein sequence ID" value="KAK4764885.1"/>
    <property type="molecule type" value="Genomic_DNA"/>
</dbReference>
<proteinExistence type="inferred from homology"/>
<organism evidence="15 16">
    <name type="scientific">Trapa natans</name>
    <name type="common">Water chestnut</name>
    <dbReference type="NCBI Taxonomy" id="22666"/>
    <lineage>
        <taxon>Eukaryota</taxon>
        <taxon>Viridiplantae</taxon>
        <taxon>Streptophyta</taxon>
        <taxon>Embryophyta</taxon>
        <taxon>Tracheophyta</taxon>
        <taxon>Spermatophyta</taxon>
        <taxon>Magnoliopsida</taxon>
        <taxon>eudicotyledons</taxon>
        <taxon>Gunneridae</taxon>
        <taxon>Pentapetalae</taxon>
        <taxon>rosids</taxon>
        <taxon>malvids</taxon>
        <taxon>Myrtales</taxon>
        <taxon>Lythraceae</taxon>
        <taxon>Trapa</taxon>
    </lineage>
</organism>
<keyword evidence="7 12" id="KW-0479">Metal-binding</keyword>
<dbReference type="Gene3D" id="1.10.520.10">
    <property type="match status" value="1"/>
</dbReference>
<gene>
    <name evidence="15" type="ORF">SAY86_025975</name>
</gene>
<evidence type="ECO:0000256" key="4">
    <source>
        <dbReference type="ARBA" id="ARBA00012313"/>
    </source>
</evidence>
<dbReference type="Gene3D" id="1.10.420.10">
    <property type="entry name" value="Peroxidase, domain 2"/>
    <property type="match status" value="1"/>
</dbReference>
<feature type="disulfide bond" evidence="13">
    <location>
        <begin position="397"/>
        <end position="429"/>
    </location>
</feature>
<dbReference type="GO" id="GO:0046872">
    <property type="term" value="F:metal ion binding"/>
    <property type="evidence" value="ECO:0007669"/>
    <property type="project" value="UniProtKB-KW"/>
</dbReference>